<name>A0A5J4SIG9_9ZZZZ</name>
<sequence>MRTVYMKKILFMAVIALICVSCEDFLDTDNLTKKDTTNFPKLATDAEQMITGVYSTLSSAISNVPSHYFYISELASDERLGGGGENDKDTQGFDKLMNVGPSWSQPFWGTRYNGIFRANMALETLDNCEVNETTLKNFKGEAHFLRGFFYHELAEMFGEVPLVISTSPVNKERTNIDLIYGQIAYDLKNAIEYLPAVKYDQVESGHATKWAAEALIARAYLFYTGFYGKDALPLGDGTGDANEGTITKDQVIGWIDDCVANSGHNLIDDFRRLWAYSNEYTAQEYDFVKDLKDAGKYWVMDGHANPEHVFVTKCSKMANWGTIIGYSNQFLLYFGLRSENGDEKTFPFGVGWGAGPVNPVLWDEWAKDEPNDKRRAASIADVNVEMKNFIWGGDKQVEETGYWQKKLLVIRAHDSEGKLRNSFSSLIWSSDDNFQLRQVQDHVIVRFADVLLMQSELKGNADGINRVRMRAGLPSVTYSLENLQKERRYELAFEGRRWADIRRWGIAETVLQKQDGIRIWNRGVETIMKPFGGGYATRYRETKGFFPLPLSEIQLSEGVLTQTPGWGEVTNEYQGW</sequence>
<keyword evidence="4" id="KW-0998">Cell outer membrane</keyword>
<feature type="domain" description="SusD-like N-terminal" evidence="6">
    <location>
        <begin position="24"/>
        <end position="221"/>
    </location>
</feature>
<feature type="domain" description="RagB/SusD" evidence="5">
    <location>
        <begin position="438"/>
        <end position="566"/>
    </location>
</feature>
<evidence type="ECO:0008006" key="8">
    <source>
        <dbReference type="Google" id="ProtNLM"/>
    </source>
</evidence>
<evidence type="ECO:0000259" key="5">
    <source>
        <dbReference type="Pfam" id="PF07980"/>
    </source>
</evidence>
<proteinExistence type="predicted"/>
<evidence type="ECO:0000256" key="4">
    <source>
        <dbReference type="ARBA" id="ARBA00023237"/>
    </source>
</evidence>
<evidence type="ECO:0000256" key="3">
    <source>
        <dbReference type="ARBA" id="ARBA00023136"/>
    </source>
</evidence>
<accession>A0A5J4SIG9</accession>
<evidence type="ECO:0000256" key="2">
    <source>
        <dbReference type="ARBA" id="ARBA00022729"/>
    </source>
</evidence>
<keyword evidence="2" id="KW-0732">Signal</keyword>
<evidence type="ECO:0000256" key="1">
    <source>
        <dbReference type="ARBA" id="ARBA00004442"/>
    </source>
</evidence>
<dbReference type="InterPro" id="IPR033985">
    <property type="entry name" value="SusD-like_N"/>
</dbReference>
<dbReference type="Pfam" id="PF07980">
    <property type="entry name" value="SusD_RagB"/>
    <property type="match status" value="1"/>
</dbReference>
<evidence type="ECO:0000313" key="7">
    <source>
        <dbReference type="EMBL" id="KAA6345929.1"/>
    </source>
</evidence>
<dbReference type="Gene3D" id="1.25.40.390">
    <property type="match status" value="1"/>
</dbReference>
<reference evidence="7" key="1">
    <citation type="submission" date="2019-03" db="EMBL/GenBank/DDBJ databases">
        <title>Single cell metagenomics reveals metabolic interactions within the superorganism composed of flagellate Streblomastix strix and complex community of Bacteroidetes bacteria on its surface.</title>
        <authorList>
            <person name="Treitli S.C."/>
            <person name="Kolisko M."/>
            <person name="Husnik F."/>
            <person name="Keeling P."/>
            <person name="Hampl V."/>
        </authorList>
    </citation>
    <scope>NUCLEOTIDE SEQUENCE</scope>
    <source>
        <strain evidence="7">STM</strain>
    </source>
</reference>
<organism evidence="7">
    <name type="scientific">termite gut metagenome</name>
    <dbReference type="NCBI Taxonomy" id="433724"/>
    <lineage>
        <taxon>unclassified sequences</taxon>
        <taxon>metagenomes</taxon>
        <taxon>organismal metagenomes</taxon>
    </lineage>
</organism>
<dbReference type="Pfam" id="PF14322">
    <property type="entry name" value="SusD-like_3"/>
    <property type="match status" value="1"/>
</dbReference>
<protein>
    <recommendedName>
        <fullName evidence="8">RagB/SusD family nutrient uptake outer membrane protein</fullName>
    </recommendedName>
</protein>
<dbReference type="InterPro" id="IPR011990">
    <property type="entry name" value="TPR-like_helical_dom_sf"/>
</dbReference>
<evidence type="ECO:0000259" key="6">
    <source>
        <dbReference type="Pfam" id="PF14322"/>
    </source>
</evidence>
<comment type="caution">
    <text evidence="7">The sequence shown here is derived from an EMBL/GenBank/DDBJ whole genome shotgun (WGS) entry which is preliminary data.</text>
</comment>
<dbReference type="InterPro" id="IPR012944">
    <property type="entry name" value="SusD_RagB_dom"/>
</dbReference>
<dbReference type="GO" id="GO:0009279">
    <property type="term" value="C:cell outer membrane"/>
    <property type="evidence" value="ECO:0007669"/>
    <property type="project" value="UniProtKB-SubCell"/>
</dbReference>
<dbReference type="AlphaFoldDB" id="A0A5J4SIG9"/>
<keyword evidence="3" id="KW-0472">Membrane</keyword>
<comment type="subcellular location">
    <subcellularLocation>
        <location evidence="1">Cell outer membrane</location>
    </subcellularLocation>
</comment>
<dbReference type="EMBL" id="SNRY01000149">
    <property type="protein sequence ID" value="KAA6345929.1"/>
    <property type="molecule type" value="Genomic_DNA"/>
</dbReference>
<gene>
    <name evidence="7" type="ORF">EZS27_006521</name>
</gene>
<dbReference type="SUPFAM" id="SSF48452">
    <property type="entry name" value="TPR-like"/>
    <property type="match status" value="1"/>
</dbReference>